<dbReference type="RefSeq" id="WP_096709801.1">
    <property type="nucleotide sequence ID" value="NZ_JBFCRC010000004.1"/>
</dbReference>
<sequence length="317" mass="37067">MVLSWIGYELDGNSWEELCMDICRIAYKDDYFHTVPAHHKGDGGIEGFTKSKLGLVFQCYCPDDANVDYDKLYELQRDKVTRDIQKIIDNHQILKDIGVTQISRWIFMIPEYKDKRILAHCQNKQNMILKAKLSDPENLQYISDNFQIDIKVAADFKTEIARLIRTRITDIKLDIPDIENADINWEDIDSEKSENVIRKMKAISPSSGENQNRMNMLIDHQIKKYVSGKVMLEKLSNEYPDIWNDIMSLERVFKNKVREKTLLAHNNEMNLATYNELSAEFEKSLKKELNYLTIETSMSLSQSIISSWLADCHMEFF</sequence>
<protein>
    <submittedName>
        <fullName evidence="1">Uncharacterized protein</fullName>
    </submittedName>
</protein>
<reference evidence="1 2" key="1">
    <citation type="submission" date="2015-06" db="EMBL/GenBank/DDBJ databases">
        <title>The Genome Sequence of Enterococcus hirae 88EA1.</title>
        <authorList>
            <consortium name="The Broad Institute Genomics Platform"/>
            <consortium name="The Broad Institute Genome Sequencing Center for Infectious Disease"/>
            <person name="Earl A.M."/>
            <person name="Van Tyne D."/>
            <person name="Lebreton F."/>
            <person name="Saavedra J.T."/>
            <person name="Gilmore M.S."/>
            <person name="Manson McGuire A."/>
            <person name="Clock S."/>
            <person name="Crupain M."/>
            <person name="Rangan U."/>
            <person name="Young S."/>
            <person name="Abouelleil A."/>
            <person name="Cao P."/>
            <person name="Chapman S.B."/>
            <person name="Griggs A."/>
            <person name="Priest M."/>
            <person name="Shea T."/>
            <person name="Wortman J."/>
            <person name="Nusbaum C."/>
            <person name="Birren B."/>
        </authorList>
    </citation>
    <scope>NUCLEOTIDE SEQUENCE [LARGE SCALE GENOMIC DNA]</scope>
    <source>
        <strain evidence="1 2">88EA1</strain>
    </source>
</reference>
<organism evidence="1 2">
    <name type="scientific">Enterococcus hirae</name>
    <dbReference type="NCBI Taxonomy" id="1354"/>
    <lineage>
        <taxon>Bacteria</taxon>
        <taxon>Bacillati</taxon>
        <taxon>Bacillota</taxon>
        <taxon>Bacilli</taxon>
        <taxon>Lactobacillales</taxon>
        <taxon>Enterococcaceae</taxon>
        <taxon>Enterococcus</taxon>
    </lineage>
</organism>
<comment type="caution">
    <text evidence="1">The sequence shown here is derived from an EMBL/GenBank/DDBJ whole genome shotgun (WGS) entry which is preliminary data.</text>
</comment>
<dbReference type="EMBL" id="LESJ01000009">
    <property type="protein sequence ID" value="RBT66405.1"/>
    <property type="molecule type" value="Genomic_DNA"/>
</dbReference>
<proteinExistence type="predicted"/>
<evidence type="ECO:0000313" key="2">
    <source>
        <dbReference type="Proteomes" id="UP000253498"/>
    </source>
</evidence>
<accession>A0AB37ICM9</accession>
<evidence type="ECO:0000313" key="1">
    <source>
        <dbReference type="EMBL" id="RBT66405.1"/>
    </source>
</evidence>
<dbReference type="AlphaFoldDB" id="A0AB37ICM9"/>
<name>A0AB37ICM9_ENTHR</name>
<dbReference type="Proteomes" id="UP000253498">
    <property type="component" value="Unassembled WGS sequence"/>
</dbReference>
<gene>
    <name evidence="1" type="ORF">EB03_02716</name>
</gene>